<protein>
    <submittedName>
        <fullName evidence="2">Lipid-transfer protein</fullName>
    </submittedName>
</protein>
<dbReference type="Pfam" id="PF22691">
    <property type="entry name" value="Thiolase_C_1"/>
    <property type="match status" value="1"/>
</dbReference>
<dbReference type="OrthoDB" id="9785768at2"/>
<dbReference type="PANTHER" id="PTHR42870">
    <property type="entry name" value="ACETYL-COA C-ACETYLTRANSFERASE"/>
    <property type="match status" value="1"/>
</dbReference>
<gene>
    <name evidence="2" type="ORF">STSP_16550</name>
</gene>
<feature type="domain" description="Thiolase C-terminal" evidence="1">
    <location>
        <begin position="258"/>
        <end position="379"/>
    </location>
</feature>
<proteinExistence type="predicted"/>
<dbReference type="SUPFAM" id="SSF53901">
    <property type="entry name" value="Thiolase-like"/>
    <property type="match status" value="2"/>
</dbReference>
<dbReference type="RefSeq" id="WP_067274007.1">
    <property type="nucleotide sequence ID" value="NZ_LOHS01000052.1"/>
</dbReference>
<dbReference type="Gene3D" id="3.40.47.10">
    <property type="match status" value="1"/>
</dbReference>
<accession>A0A177HWG7</accession>
<dbReference type="InterPro" id="IPR002155">
    <property type="entry name" value="Thiolase"/>
</dbReference>
<keyword evidence="3" id="KW-1185">Reference proteome</keyword>
<dbReference type="NCBIfam" id="NF005892">
    <property type="entry name" value="PRK07855.1"/>
    <property type="match status" value="1"/>
</dbReference>
<dbReference type="PIRSF" id="PIRSF000429">
    <property type="entry name" value="Ac-CoA_Ac_transf"/>
    <property type="match status" value="1"/>
</dbReference>
<dbReference type="STRING" id="1716141.STSP_16550"/>
<name>A0A177HWG7_9ACTN</name>
<dbReference type="AlphaFoldDB" id="A0A177HWG7"/>
<organism evidence="2 3">
    <name type="scientific">Streptomyces jeddahensis</name>
    <dbReference type="NCBI Taxonomy" id="1716141"/>
    <lineage>
        <taxon>Bacteria</taxon>
        <taxon>Bacillati</taxon>
        <taxon>Actinomycetota</taxon>
        <taxon>Actinomycetes</taxon>
        <taxon>Kitasatosporales</taxon>
        <taxon>Streptomycetaceae</taxon>
        <taxon>Streptomyces</taxon>
    </lineage>
</organism>
<sequence length="388" mass="40905">MSLRRRDSLGGRAAIAGIGATEFSKDSGRSELKLAVEAVRAALDDAGLTPADVDGMVTFTMDTSPEITVAQAAGIGELSFFSRIHYGGGAACATVQQAALAVATGVAEVVVCYRAFNERSGRRFGSGVQQREPSAEGAALGWSLPFGLLTPASWVAMVAQRYLHAYGLTPEAFGHVAVMDRAYAATNPAAYFHGKPITLEDHAASRWIVEPLRLLDCCQETDGGQAIVVTSVERARDLPQRPAVIAAAAQGAGRRQEQMTSFYHDDLTGLPEMGVVARQLWRGSGMTTGDVDVAILYDHFTPFVLMQLEEFGFCVPGEAADFVAERRLPLNTHGGQLGEAYLHGMNGIAEAVRQLRGTSVNQIPGAARALVTAGTGVPTSGLVLAADG</sequence>
<dbReference type="PANTHER" id="PTHR42870:SF1">
    <property type="entry name" value="NON-SPECIFIC LIPID-TRANSFER PROTEIN-LIKE 2"/>
    <property type="match status" value="1"/>
</dbReference>
<dbReference type="GO" id="GO:0016747">
    <property type="term" value="F:acyltransferase activity, transferring groups other than amino-acyl groups"/>
    <property type="evidence" value="ECO:0007669"/>
    <property type="project" value="InterPro"/>
</dbReference>
<reference evidence="2 3" key="1">
    <citation type="submission" date="2015-12" db="EMBL/GenBank/DDBJ databases">
        <title>Genome sequence of Streptomyces sp. G25.</title>
        <authorList>
            <person name="Poehlein A."/>
            <person name="Roettig A."/>
            <person name="Hiessl S."/>
            <person name="Hauschild P."/>
            <person name="Schauer J."/>
            <person name="Madkour M.H."/>
            <person name="Al-Ansari A.M."/>
            <person name="Almakishah N.H."/>
            <person name="Steinbuechel A."/>
            <person name="Daniel R."/>
        </authorList>
    </citation>
    <scope>NUCLEOTIDE SEQUENCE [LARGE SCALE GENOMIC DNA]</scope>
    <source>
        <strain evidence="3">G25(2015)</strain>
    </source>
</reference>
<dbReference type="InterPro" id="IPR055140">
    <property type="entry name" value="Thiolase_C_2"/>
</dbReference>
<dbReference type="EMBL" id="LOHS01000052">
    <property type="protein sequence ID" value="OAH15036.1"/>
    <property type="molecule type" value="Genomic_DNA"/>
</dbReference>
<dbReference type="InterPro" id="IPR016039">
    <property type="entry name" value="Thiolase-like"/>
</dbReference>
<evidence type="ECO:0000259" key="1">
    <source>
        <dbReference type="Pfam" id="PF22691"/>
    </source>
</evidence>
<evidence type="ECO:0000313" key="3">
    <source>
        <dbReference type="Proteomes" id="UP000077381"/>
    </source>
</evidence>
<comment type="caution">
    <text evidence="2">The sequence shown here is derived from an EMBL/GenBank/DDBJ whole genome shotgun (WGS) entry which is preliminary data.</text>
</comment>
<dbReference type="PATRIC" id="fig|1716141.3.peg.1737"/>
<dbReference type="CDD" id="cd00829">
    <property type="entry name" value="SCP-x_thiolase"/>
    <property type="match status" value="1"/>
</dbReference>
<evidence type="ECO:0000313" key="2">
    <source>
        <dbReference type="EMBL" id="OAH15036.1"/>
    </source>
</evidence>
<dbReference type="Proteomes" id="UP000077381">
    <property type="component" value="Unassembled WGS sequence"/>
</dbReference>